<evidence type="ECO:0000256" key="1">
    <source>
        <dbReference type="SAM" id="MobiDB-lite"/>
    </source>
</evidence>
<dbReference type="Proteomes" id="UP001642360">
    <property type="component" value="Unassembled WGS sequence"/>
</dbReference>
<protein>
    <submittedName>
        <fullName evidence="2">Uncharacterized protein</fullName>
    </submittedName>
</protein>
<comment type="caution">
    <text evidence="2">The sequence shown here is derived from an EMBL/GenBank/DDBJ whole genome shotgun (WGS) entry which is preliminary data.</text>
</comment>
<evidence type="ECO:0000313" key="3">
    <source>
        <dbReference type="Proteomes" id="UP001642360"/>
    </source>
</evidence>
<dbReference type="EMBL" id="CAUOFW020005658">
    <property type="protein sequence ID" value="CAK9171124.1"/>
    <property type="molecule type" value="Genomic_DNA"/>
</dbReference>
<gene>
    <name evidence="2" type="ORF">ILEXP_LOCUS40662</name>
</gene>
<keyword evidence="3" id="KW-1185">Reference proteome</keyword>
<feature type="compositionally biased region" description="Polar residues" evidence="1">
    <location>
        <begin position="1"/>
        <end position="10"/>
    </location>
</feature>
<feature type="region of interest" description="Disordered" evidence="1">
    <location>
        <begin position="1"/>
        <end position="20"/>
    </location>
</feature>
<organism evidence="2 3">
    <name type="scientific">Ilex paraguariensis</name>
    <name type="common">yerba mate</name>
    <dbReference type="NCBI Taxonomy" id="185542"/>
    <lineage>
        <taxon>Eukaryota</taxon>
        <taxon>Viridiplantae</taxon>
        <taxon>Streptophyta</taxon>
        <taxon>Embryophyta</taxon>
        <taxon>Tracheophyta</taxon>
        <taxon>Spermatophyta</taxon>
        <taxon>Magnoliopsida</taxon>
        <taxon>eudicotyledons</taxon>
        <taxon>Gunneridae</taxon>
        <taxon>Pentapetalae</taxon>
        <taxon>asterids</taxon>
        <taxon>campanulids</taxon>
        <taxon>Aquifoliales</taxon>
        <taxon>Aquifoliaceae</taxon>
        <taxon>Ilex</taxon>
    </lineage>
</organism>
<accession>A0ABC8TNS7</accession>
<reference evidence="2 3" key="1">
    <citation type="submission" date="2024-02" db="EMBL/GenBank/DDBJ databases">
        <authorList>
            <person name="Vignale AGUSTIN F."/>
            <person name="Sosa J E."/>
            <person name="Modenutti C."/>
        </authorList>
    </citation>
    <scope>NUCLEOTIDE SEQUENCE [LARGE SCALE GENOMIC DNA]</scope>
</reference>
<name>A0ABC8TNS7_9AQUA</name>
<dbReference type="AlphaFoldDB" id="A0ABC8TNS7"/>
<proteinExistence type="predicted"/>
<evidence type="ECO:0000313" key="2">
    <source>
        <dbReference type="EMBL" id="CAK9171124.1"/>
    </source>
</evidence>
<sequence>MAVQRQTAASRSARPPKRLQHGFFGGVPTTMLSNPRSKSAQTPNFRASLGHVPLFGFGFGLGLGVGQVPHALTKVKNRRLKARKRASDAVFLEPIPLKSKNSLLVWVERLLVVVKQEKGLVVMERFVVSDGVFKGCME</sequence>